<evidence type="ECO:0000259" key="1">
    <source>
        <dbReference type="Pfam" id="PF01411"/>
    </source>
</evidence>
<proteinExistence type="predicted"/>
<evidence type="ECO:0000313" key="3">
    <source>
        <dbReference type="Proteomes" id="UP000239415"/>
    </source>
</evidence>
<keyword evidence="3" id="KW-1185">Reference proteome</keyword>
<dbReference type="InterPro" id="IPR050058">
    <property type="entry name" value="Ala-tRNA_ligase"/>
</dbReference>
<dbReference type="Gene3D" id="2.40.30.130">
    <property type="match status" value="1"/>
</dbReference>
<accession>A0A2T0KLY8</accession>
<dbReference type="GO" id="GO:0006419">
    <property type="term" value="P:alanyl-tRNA aminoacylation"/>
    <property type="evidence" value="ECO:0007669"/>
    <property type="project" value="InterPro"/>
</dbReference>
<dbReference type="GO" id="GO:0002161">
    <property type="term" value="F:aminoacyl-tRNA deacylase activity"/>
    <property type="evidence" value="ECO:0007669"/>
    <property type="project" value="TreeGrafter"/>
</dbReference>
<dbReference type="PANTHER" id="PTHR11777">
    <property type="entry name" value="ALANYL-TRNA SYNTHETASE"/>
    <property type="match status" value="1"/>
</dbReference>
<keyword evidence="2" id="KW-0436">Ligase</keyword>
<protein>
    <submittedName>
        <fullName evidence="2">tRNA synthetase class II (A)</fullName>
    </submittedName>
</protein>
<dbReference type="Proteomes" id="UP000239415">
    <property type="component" value="Unassembled WGS sequence"/>
</dbReference>
<feature type="domain" description="Alanyl-tRNA synthetase class IIc N-terminal" evidence="1">
    <location>
        <begin position="1"/>
        <end position="115"/>
    </location>
</feature>
<organism evidence="2 3">
    <name type="scientific">Actinoplanes italicus</name>
    <dbReference type="NCBI Taxonomy" id="113567"/>
    <lineage>
        <taxon>Bacteria</taxon>
        <taxon>Bacillati</taxon>
        <taxon>Actinomycetota</taxon>
        <taxon>Actinomycetes</taxon>
        <taxon>Micromonosporales</taxon>
        <taxon>Micromonosporaceae</taxon>
        <taxon>Actinoplanes</taxon>
    </lineage>
</organism>
<evidence type="ECO:0000313" key="2">
    <source>
        <dbReference type="EMBL" id="PRX24644.1"/>
    </source>
</evidence>
<keyword evidence="2" id="KW-0030">Aminoacyl-tRNA synthetase</keyword>
<dbReference type="EMBL" id="PVMZ01000002">
    <property type="protein sequence ID" value="PRX24644.1"/>
    <property type="molecule type" value="Genomic_DNA"/>
</dbReference>
<dbReference type="SUPFAM" id="SSF50447">
    <property type="entry name" value="Translation proteins"/>
    <property type="match status" value="1"/>
</dbReference>
<name>A0A2T0KLY8_9ACTN</name>
<dbReference type="InterPro" id="IPR018164">
    <property type="entry name" value="Ala-tRNA-synth_IIc_N"/>
</dbReference>
<dbReference type="GO" id="GO:0005829">
    <property type="term" value="C:cytosol"/>
    <property type="evidence" value="ECO:0007669"/>
    <property type="project" value="TreeGrafter"/>
</dbReference>
<dbReference type="Pfam" id="PF01411">
    <property type="entry name" value="tRNA-synt_2c"/>
    <property type="match status" value="1"/>
</dbReference>
<gene>
    <name evidence="2" type="ORF">CLV67_102422</name>
</gene>
<reference evidence="2 3" key="1">
    <citation type="submission" date="2018-03" db="EMBL/GenBank/DDBJ databases">
        <title>Genomic Encyclopedia of Archaeal and Bacterial Type Strains, Phase II (KMG-II): from individual species to whole genera.</title>
        <authorList>
            <person name="Goeker M."/>
        </authorList>
    </citation>
    <scope>NUCLEOTIDE SEQUENCE [LARGE SCALE GENOMIC DNA]</scope>
    <source>
        <strain evidence="2 3">DSM 43146</strain>
    </source>
</reference>
<dbReference type="GO" id="GO:0004813">
    <property type="term" value="F:alanine-tRNA ligase activity"/>
    <property type="evidence" value="ECO:0007669"/>
    <property type="project" value="InterPro"/>
</dbReference>
<sequence>MAEQRTRAKADANARKAGHADLSAYRTALDAGGPVEFTGYQEVSRESRVRALIASGGVEVAGEGDYVELVLDTTPFYAEGGGQQSDTGVIRVGGAELKAVDVQQPIPGLIVHQGAGAARRGTRG</sequence>
<comment type="caution">
    <text evidence="2">The sequence shown here is derived from an EMBL/GenBank/DDBJ whole genome shotgun (WGS) entry which is preliminary data.</text>
</comment>
<dbReference type="GO" id="GO:0005524">
    <property type="term" value="F:ATP binding"/>
    <property type="evidence" value="ECO:0007669"/>
    <property type="project" value="InterPro"/>
</dbReference>
<dbReference type="InterPro" id="IPR009000">
    <property type="entry name" value="Transl_B-barrel_sf"/>
</dbReference>
<dbReference type="PANTHER" id="PTHR11777:SF9">
    <property type="entry name" value="ALANINE--TRNA LIGASE, CYTOPLASMIC"/>
    <property type="match status" value="1"/>
</dbReference>
<dbReference type="AlphaFoldDB" id="A0A2T0KLY8"/>